<dbReference type="GO" id="GO:0009103">
    <property type="term" value="P:lipopolysaccharide biosynthetic process"/>
    <property type="evidence" value="ECO:0007669"/>
    <property type="project" value="TreeGrafter"/>
</dbReference>
<feature type="domain" description="Glycosyltransferase subfamily 4-like N-terminal" evidence="3">
    <location>
        <begin position="77"/>
        <end position="193"/>
    </location>
</feature>
<sequence>MFIKKRKDRISLLYSGHQFDYLYGILSGLYKTRAYHIDIIDSDRPAGEKHGFYDSPNFHFKPFLRKVSKQKIGKASRWVWYYFKLIPYLCFNRSSIIHIEWLNSQFVGFEELILPFIIKKVRRQMLVYKVHDISSRLLLNSSGKNYHVTLNFTKRYFYNNVDIFIVHNNFTKGLLTDLGIPAQKIKIISHGVNNFVPFAHKTKNSARMQLGLKATDKIVLFFGNISPYKNIEVLIDAVAELSRTDNNIKLLIAGNFRKGLNEYRAEISDKLNDDSIKASVSLHLEFISNQEIETFFAAADVLCLPYKFIFQSGVLFLAYRLGTFVIAPQTGGIPEDILEGETGLTYDKDEDLLKTLDLYFRSGKYNDAELGEKIRRHADENYSWEKITGQLFIIYDELVQNL</sequence>
<keyword evidence="1 4" id="KW-0808">Transferase</keyword>
<reference evidence="4 5" key="1">
    <citation type="submission" date="2020-05" db="EMBL/GenBank/DDBJ databases">
        <title>Mucilaginibacter mali sp. nov.</title>
        <authorList>
            <person name="Kim H.S."/>
            <person name="Lee K.C."/>
            <person name="Suh M.K."/>
            <person name="Kim J.-S."/>
            <person name="Han K.-I."/>
            <person name="Eom M.K."/>
            <person name="Shin Y.K."/>
            <person name="Lee J.-S."/>
        </authorList>
    </citation>
    <scope>NUCLEOTIDE SEQUENCE [LARGE SCALE GENOMIC DNA]</scope>
    <source>
        <strain evidence="4 5">G2-14</strain>
    </source>
</reference>
<feature type="domain" description="Glycosyl transferase family 1" evidence="2">
    <location>
        <begin position="206"/>
        <end position="363"/>
    </location>
</feature>
<dbReference type="Gene3D" id="3.40.50.2000">
    <property type="entry name" value="Glycogen Phosphorylase B"/>
    <property type="match status" value="2"/>
</dbReference>
<evidence type="ECO:0000256" key="1">
    <source>
        <dbReference type="ARBA" id="ARBA00022679"/>
    </source>
</evidence>
<dbReference type="SUPFAM" id="SSF53756">
    <property type="entry name" value="UDP-Glycosyltransferase/glycogen phosphorylase"/>
    <property type="match status" value="1"/>
</dbReference>
<evidence type="ECO:0000259" key="2">
    <source>
        <dbReference type="Pfam" id="PF00534"/>
    </source>
</evidence>
<dbReference type="CDD" id="cd03801">
    <property type="entry name" value="GT4_PimA-like"/>
    <property type="match status" value="1"/>
</dbReference>
<dbReference type="RefSeq" id="WP_173416138.1">
    <property type="nucleotide sequence ID" value="NZ_CP054139.1"/>
</dbReference>
<dbReference type="GO" id="GO:0016757">
    <property type="term" value="F:glycosyltransferase activity"/>
    <property type="evidence" value="ECO:0007669"/>
    <property type="project" value="InterPro"/>
</dbReference>
<evidence type="ECO:0000259" key="3">
    <source>
        <dbReference type="Pfam" id="PF13439"/>
    </source>
</evidence>
<dbReference type="KEGG" id="mmab:HQ865_17465"/>
<accession>A0A7D4UC42</accession>
<dbReference type="Pfam" id="PF00534">
    <property type="entry name" value="Glycos_transf_1"/>
    <property type="match status" value="1"/>
</dbReference>
<dbReference type="PANTHER" id="PTHR46401:SF2">
    <property type="entry name" value="GLYCOSYLTRANSFERASE WBBK-RELATED"/>
    <property type="match status" value="1"/>
</dbReference>
<name>A0A7D4UC42_9SPHI</name>
<dbReference type="PANTHER" id="PTHR46401">
    <property type="entry name" value="GLYCOSYLTRANSFERASE WBBK-RELATED"/>
    <property type="match status" value="1"/>
</dbReference>
<evidence type="ECO:0000313" key="5">
    <source>
        <dbReference type="Proteomes" id="UP000505355"/>
    </source>
</evidence>
<dbReference type="EMBL" id="CP054139">
    <property type="protein sequence ID" value="QKJ31478.1"/>
    <property type="molecule type" value="Genomic_DNA"/>
</dbReference>
<gene>
    <name evidence="4" type="ORF">HQ865_17465</name>
</gene>
<organism evidence="4 5">
    <name type="scientific">Mucilaginibacter mali</name>
    <dbReference type="NCBI Taxonomy" id="2740462"/>
    <lineage>
        <taxon>Bacteria</taxon>
        <taxon>Pseudomonadati</taxon>
        <taxon>Bacteroidota</taxon>
        <taxon>Sphingobacteriia</taxon>
        <taxon>Sphingobacteriales</taxon>
        <taxon>Sphingobacteriaceae</taxon>
        <taxon>Mucilaginibacter</taxon>
    </lineage>
</organism>
<dbReference type="InterPro" id="IPR028098">
    <property type="entry name" value="Glyco_trans_4-like_N"/>
</dbReference>
<proteinExistence type="predicted"/>
<dbReference type="AlphaFoldDB" id="A0A7D4UC42"/>
<evidence type="ECO:0000313" key="4">
    <source>
        <dbReference type="EMBL" id="QKJ31478.1"/>
    </source>
</evidence>
<protein>
    <submittedName>
        <fullName evidence="4">Glycosyltransferase</fullName>
    </submittedName>
</protein>
<dbReference type="Pfam" id="PF13439">
    <property type="entry name" value="Glyco_transf_4"/>
    <property type="match status" value="1"/>
</dbReference>
<dbReference type="InterPro" id="IPR001296">
    <property type="entry name" value="Glyco_trans_1"/>
</dbReference>
<keyword evidence="5" id="KW-1185">Reference proteome</keyword>
<dbReference type="Proteomes" id="UP000505355">
    <property type="component" value="Chromosome"/>
</dbReference>